<keyword evidence="1" id="KW-0472">Membrane</keyword>
<feature type="transmembrane region" description="Helical" evidence="1">
    <location>
        <begin position="126"/>
        <end position="148"/>
    </location>
</feature>
<evidence type="ECO:0000313" key="2">
    <source>
        <dbReference type="EMBL" id="EZG55423.1"/>
    </source>
</evidence>
<keyword evidence="1 2" id="KW-0812">Transmembrane</keyword>
<name>A0A023B398_GRENI</name>
<feature type="transmembrane region" description="Helical" evidence="1">
    <location>
        <begin position="30"/>
        <end position="54"/>
    </location>
</feature>
<dbReference type="RefSeq" id="XP_011131563.1">
    <property type="nucleotide sequence ID" value="XM_011133261.1"/>
</dbReference>
<reference evidence="2" key="1">
    <citation type="submission" date="2013-12" db="EMBL/GenBank/DDBJ databases">
        <authorList>
            <person name="Omoto C.K."/>
            <person name="Sibley D."/>
            <person name="Venepally P."/>
            <person name="Hadjithomas M."/>
            <person name="Karamycheva S."/>
            <person name="Brunk B."/>
            <person name="Roos D."/>
            <person name="Caler E."/>
            <person name="Lorenzi H."/>
        </authorList>
    </citation>
    <scope>NUCLEOTIDE SEQUENCE</scope>
</reference>
<keyword evidence="1" id="KW-1133">Transmembrane helix</keyword>
<dbReference type="AlphaFoldDB" id="A0A023B398"/>
<proteinExistence type="predicted"/>
<comment type="caution">
    <text evidence="2">The sequence shown here is derived from an EMBL/GenBank/DDBJ whole genome shotgun (WGS) entry which is preliminary data.</text>
</comment>
<evidence type="ECO:0000313" key="3">
    <source>
        <dbReference type="Proteomes" id="UP000019763"/>
    </source>
</evidence>
<gene>
    <name evidence="2" type="ORF">GNI_113220</name>
</gene>
<dbReference type="GeneID" id="22913983"/>
<dbReference type="Proteomes" id="UP000019763">
    <property type="component" value="Unassembled WGS sequence"/>
</dbReference>
<sequence>MTDANARIYEQLNVIHEEYVKADEGLTDRYLFYMDIGGWTHGAVLMMVIAGIMMCSCEPVYVLGIVTIVYPIVSLIVFTEVRRRAANEVYFQLLCVLLLALCSADFITICAAFHDLGMGRKKGWGPTAGVLAAILVTCCAALFATIFVKSIRHHKNPDAVKNSEV</sequence>
<dbReference type="EMBL" id="AFNH02000847">
    <property type="protein sequence ID" value="EZG55423.1"/>
    <property type="molecule type" value="Genomic_DNA"/>
</dbReference>
<feature type="transmembrane region" description="Helical" evidence="1">
    <location>
        <begin position="90"/>
        <end position="114"/>
    </location>
</feature>
<dbReference type="VEuPathDB" id="CryptoDB:GNI_113220"/>
<keyword evidence="3" id="KW-1185">Reference proteome</keyword>
<accession>A0A023B398</accession>
<feature type="transmembrane region" description="Helical" evidence="1">
    <location>
        <begin position="60"/>
        <end position="78"/>
    </location>
</feature>
<evidence type="ECO:0000256" key="1">
    <source>
        <dbReference type="SAM" id="Phobius"/>
    </source>
</evidence>
<organism evidence="2 3">
    <name type="scientific">Gregarina niphandrodes</name>
    <name type="common">Septate eugregarine</name>
    <dbReference type="NCBI Taxonomy" id="110365"/>
    <lineage>
        <taxon>Eukaryota</taxon>
        <taxon>Sar</taxon>
        <taxon>Alveolata</taxon>
        <taxon>Apicomplexa</taxon>
        <taxon>Conoidasida</taxon>
        <taxon>Gregarinasina</taxon>
        <taxon>Eugregarinorida</taxon>
        <taxon>Gregarinidae</taxon>
        <taxon>Gregarina</taxon>
    </lineage>
</organism>
<protein>
    <submittedName>
        <fullName evidence="2">Transmembrane protein</fullName>
    </submittedName>
</protein>